<sequence>MATTSPKPARPAPAPTHLDHVLQAATTGDDDGNEPLDDDFHFVLGELLNAYKPVLAADLQRADSPDALIKDALANPPSCEDEFAQAMALFERFSSEEVAQRVLPADIREQLGPIERWRWCLLHLRCCIVFGWLMCRGPRSFRGSSYYLYRYWRCVREVLGAPVANPPTAAEKADFNQLVKALAKAYKPYLDDQLANVEFAQGLPDQVLSGQVDCFEDGDVNTQILERLLSTDTAAALMGRELIAKHRADPFFWFCRCWALCAIRFGCCLARARNLRDVFRCLRSYRACLRRCQRPLHCALTAPSGCVRGETDILPGRILEPVRGDAEGTGFGHYVIEVRSPGGNLLGGVVVYPNNLALPDVAATQGNFSVSGGNLGWVDTRKCAVDAGIELLTSTTFALTLRVFSATGAELQPPCTTSFSLSVNEVYIKRVSTPWSVDYTAPDEPLRAADSAAAALSTVGGGMHVRGAANVYGCAGEKIREYTIWAIPDPTFTQPQPAPFTSIVPGGDWRLVRHIEFGPMSIGQPSGPPINYTADQVRASNVLDGDPTPSVLTNVWSARSECICVHIDSTNFCTCWNVPSLEPSGFDSNSLPQQDPPHQQGATGKFSFLLQVIDTAGNTYYDIQRAWVDNEPIQAAIVGIGNQAPCSDMYTQTPEGVFKTVDIRGYAWDQYIDRTDLTAPTSNNFDSYQVRFTKQGAVSPQVLLINSTNTVPARALALPAESLSTGTLTPWNLQVLDAANNPLGLPADQLLGPGEACVYVVVLEAWDKTVVNEGTVHYSGWKLFPIKIINGPEPV</sequence>
<name>A0ABW7HGN9_9BURK</name>
<organism evidence="1 2">
    <name type="scientific">Pelomonas candidula</name>
    <dbReference type="NCBI Taxonomy" id="3299025"/>
    <lineage>
        <taxon>Bacteria</taxon>
        <taxon>Pseudomonadati</taxon>
        <taxon>Pseudomonadota</taxon>
        <taxon>Betaproteobacteria</taxon>
        <taxon>Burkholderiales</taxon>
        <taxon>Sphaerotilaceae</taxon>
        <taxon>Roseateles</taxon>
    </lineage>
</organism>
<reference evidence="1 2" key="1">
    <citation type="submission" date="2024-08" db="EMBL/GenBank/DDBJ databases">
        <authorList>
            <person name="Lu H."/>
        </authorList>
    </citation>
    <scope>NUCLEOTIDE SEQUENCE [LARGE SCALE GENOMIC DNA]</scope>
    <source>
        <strain evidence="1 2">BYS78W</strain>
    </source>
</reference>
<dbReference type="Proteomes" id="UP001606134">
    <property type="component" value="Unassembled WGS sequence"/>
</dbReference>
<dbReference type="RefSeq" id="WP_394415150.1">
    <property type="nucleotide sequence ID" value="NZ_JBIGIC010000011.1"/>
</dbReference>
<proteinExistence type="predicted"/>
<accession>A0ABW7HGN9</accession>
<gene>
    <name evidence="1" type="ORF">ACG04R_20390</name>
</gene>
<keyword evidence="2" id="KW-1185">Reference proteome</keyword>
<dbReference type="EMBL" id="JBIGIC010000011">
    <property type="protein sequence ID" value="MFG6489056.1"/>
    <property type="molecule type" value="Genomic_DNA"/>
</dbReference>
<evidence type="ECO:0000313" key="1">
    <source>
        <dbReference type="EMBL" id="MFG6489056.1"/>
    </source>
</evidence>
<evidence type="ECO:0000313" key="2">
    <source>
        <dbReference type="Proteomes" id="UP001606134"/>
    </source>
</evidence>
<protein>
    <submittedName>
        <fullName evidence="1">Uncharacterized protein</fullName>
    </submittedName>
</protein>
<comment type="caution">
    <text evidence="1">The sequence shown here is derived from an EMBL/GenBank/DDBJ whole genome shotgun (WGS) entry which is preliminary data.</text>
</comment>